<reference evidence="2 3" key="1">
    <citation type="submission" date="2016-04" db="EMBL/GenBank/DDBJ databases">
        <title>A degradative enzymes factory behind the ericoid mycorrhizal symbiosis.</title>
        <authorList>
            <consortium name="DOE Joint Genome Institute"/>
            <person name="Martino E."/>
            <person name="Morin E."/>
            <person name="Grelet G."/>
            <person name="Kuo A."/>
            <person name="Kohler A."/>
            <person name="Daghino S."/>
            <person name="Barry K."/>
            <person name="Choi C."/>
            <person name="Cichocki N."/>
            <person name="Clum A."/>
            <person name="Copeland A."/>
            <person name="Hainaut M."/>
            <person name="Haridas S."/>
            <person name="Labutti K."/>
            <person name="Lindquist E."/>
            <person name="Lipzen A."/>
            <person name="Khouja H.-R."/>
            <person name="Murat C."/>
            <person name="Ohm R."/>
            <person name="Olson A."/>
            <person name="Spatafora J."/>
            <person name="Veneault-Fourrey C."/>
            <person name="Henrissat B."/>
            <person name="Grigoriev I."/>
            <person name="Martin F."/>
            <person name="Perotto S."/>
        </authorList>
    </citation>
    <scope>NUCLEOTIDE SEQUENCE [LARGE SCALE GENOMIC DNA]</scope>
    <source>
        <strain evidence="2 3">E</strain>
    </source>
</reference>
<evidence type="ECO:0000313" key="3">
    <source>
        <dbReference type="Proteomes" id="UP000235371"/>
    </source>
</evidence>
<dbReference type="GeneID" id="36595119"/>
<name>A0A2J6T3E3_9HELO</name>
<feature type="compositionally biased region" description="Low complexity" evidence="1">
    <location>
        <begin position="475"/>
        <end position="488"/>
    </location>
</feature>
<sequence length="651" mass="73923">MISNQMDIQDCKVEVRKYVLVSQPSRWKQKGERVVVQSPMLKISKTVLDVPVKRFNGEEDNSVCFIPKQDIEKDSNSIYNNAKVSTATKWVDAHGVALFDSSPYDKIAYARGDTFWICIGVNTNGYGETVPVINLQTSHKGDIGIDQVCWFPKIQGPNGELWTLGGGARQLKLSGRKNYTYLSWAICQRLDDSVATTKNVEIPTKEVKMEDRRQLTIFEARSLFKKRLRYMEGGVADEADQTEQSKSQSCSPADYTLRHRSSLLPTPPVSPDQQLLQLQQLQQLPKKIVILTRQHQRHLLARPWRGIFELSDPMNCKYVLRNTLIHPQQLTQSRAEIHPHPLPSTEIYSEDIDGSMNDDFSTRSNTRSSSSPPSPNPANAMDDLQGAHLLHEIWREEKEKENLRGSSDIDSGFPDDADIYLDAASPRETWEAHRPHAAENKILTEKCSESEPWCPYTRLSTKMHFHCPEEKCRISRPSSSSSRIPQSQDGREGGVGQEHEHCVSRLGPYPDSAGECHLLNTQLEEFRDHRCCEWDEKDLATITVRGRRAYEMRKTEEVRRMGGRVFDRRGEIWGIGVGGWLDIGRGVEVSDFVDDRGRELLEQLQTGGLDEAVRGLVCGRSRAGRVEDVDVDVMDQSDSEYDSDEDLYTDL</sequence>
<protein>
    <submittedName>
        <fullName evidence="2">Uncharacterized protein</fullName>
    </submittedName>
</protein>
<dbReference type="RefSeq" id="XP_024734423.1">
    <property type="nucleotide sequence ID" value="XM_024887043.1"/>
</dbReference>
<feature type="region of interest" description="Disordered" evidence="1">
    <location>
        <begin position="473"/>
        <end position="501"/>
    </location>
</feature>
<dbReference type="OrthoDB" id="3455134at2759"/>
<dbReference type="Proteomes" id="UP000235371">
    <property type="component" value="Unassembled WGS sequence"/>
</dbReference>
<dbReference type="AlphaFoldDB" id="A0A2J6T3E3"/>
<feature type="compositionally biased region" description="Basic and acidic residues" evidence="1">
    <location>
        <begin position="489"/>
        <end position="501"/>
    </location>
</feature>
<proteinExistence type="predicted"/>
<keyword evidence="3" id="KW-1185">Reference proteome</keyword>
<accession>A0A2J6T3E3</accession>
<evidence type="ECO:0000256" key="1">
    <source>
        <dbReference type="SAM" id="MobiDB-lite"/>
    </source>
</evidence>
<evidence type="ECO:0000313" key="2">
    <source>
        <dbReference type="EMBL" id="PMD57519.1"/>
    </source>
</evidence>
<organism evidence="2 3">
    <name type="scientific">Hyaloscypha bicolor E</name>
    <dbReference type="NCBI Taxonomy" id="1095630"/>
    <lineage>
        <taxon>Eukaryota</taxon>
        <taxon>Fungi</taxon>
        <taxon>Dikarya</taxon>
        <taxon>Ascomycota</taxon>
        <taxon>Pezizomycotina</taxon>
        <taxon>Leotiomycetes</taxon>
        <taxon>Helotiales</taxon>
        <taxon>Hyaloscyphaceae</taxon>
        <taxon>Hyaloscypha</taxon>
        <taxon>Hyaloscypha bicolor</taxon>
    </lineage>
</organism>
<dbReference type="EMBL" id="KZ613846">
    <property type="protein sequence ID" value="PMD57519.1"/>
    <property type="molecule type" value="Genomic_DNA"/>
</dbReference>
<feature type="region of interest" description="Disordered" evidence="1">
    <location>
        <begin position="339"/>
        <end position="382"/>
    </location>
</feature>
<dbReference type="STRING" id="1095630.A0A2J6T3E3"/>
<gene>
    <name evidence="2" type="ORF">K444DRAFT_665071</name>
</gene>
<dbReference type="InParanoid" id="A0A2J6T3E3"/>
<feature type="compositionally biased region" description="Low complexity" evidence="1">
    <location>
        <begin position="362"/>
        <end position="371"/>
    </location>
</feature>